<protein>
    <recommendedName>
        <fullName evidence="8">Carboxylic ester hydrolase</fullName>
        <ecNumber evidence="8">3.1.1.-</ecNumber>
    </recommendedName>
</protein>
<keyword evidence="3" id="KW-0479">Metal-binding</keyword>
<dbReference type="EMBL" id="ML977577">
    <property type="protein sequence ID" value="KAF2002418.1"/>
    <property type="molecule type" value="Genomic_DNA"/>
</dbReference>
<keyword evidence="2" id="KW-0719">Serine esterase</keyword>
<evidence type="ECO:0000256" key="4">
    <source>
        <dbReference type="ARBA" id="ARBA00022729"/>
    </source>
</evidence>
<keyword evidence="7" id="KW-1015">Disulfide bond</keyword>
<dbReference type="OrthoDB" id="3039123at2759"/>
<dbReference type="AlphaFoldDB" id="A0A6A5WN19"/>
<evidence type="ECO:0000256" key="5">
    <source>
        <dbReference type="ARBA" id="ARBA00022801"/>
    </source>
</evidence>
<reference evidence="9" key="1">
    <citation type="journal article" date="2020" name="Stud. Mycol.">
        <title>101 Dothideomycetes genomes: a test case for predicting lifestyles and emergence of pathogens.</title>
        <authorList>
            <person name="Haridas S."/>
            <person name="Albert R."/>
            <person name="Binder M."/>
            <person name="Bloem J."/>
            <person name="Labutti K."/>
            <person name="Salamov A."/>
            <person name="Andreopoulos B."/>
            <person name="Baker S."/>
            <person name="Barry K."/>
            <person name="Bills G."/>
            <person name="Bluhm B."/>
            <person name="Cannon C."/>
            <person name="Castanera R."/>
            <person name="Culley D."/>
            <person name="Daum C."/>
            <person name="Ezra D."/>
            <person name="Gonzalez J."/>
            <person name="Henrissat B."/>
            <person name="Kuo A."/>
            <person name="Liang C."/>
            <person name="Lipzen A."/>
            <person name="Lutzoni F."/>
            <person name="Magnuson J."/>
            <person name="Mondo S."/>
            <person name="Nolan M."/>
            <person name="Ohm R."/>
            <person name="Pangilinan J."/>
            <person name="Park H.-J."/>
            <person name="Ramirez L."/>
            <person name="Alfaro M."/>
            <person name="Sun H."/>
            <person name="Tritt A."/>
            <person name="Yoshinaga Y."/>
            <person name="Zwiers L.-H."/>
            <person name="Turgeon B."/>
            <person name="Goodwin S."/>
            <person name="Spatafora J."/>
            <person name="Crous P."/>
            <person name="Grigoriev I."/>
        </authorList>
    </citation>
    <scope>NUCLEOTIDE SEQUENCE</scope>
    <source>
        <strain evidence="9">CBS 123094</strain>
    </source>
</reference>
<evidence type="ECO:0000256" key="7">
    <source>
        <dbReference type="ARBA" id="ARBA00023157"/>
    </source>
</evidence>
<dbReference type="GO" id="GO:0046872">
    <property type="term" value="F:metal ion binding"/>
    <property type="evidence" value="ECO:0007669"/>
    <property type="project" value="UniProtKB-KW"/>
</dbReference>
<dbReference type="SUPFAM" id="SSF53474">
    <property type="entry name" value="alpha/beta-Hydrolases"/>
    <property type="match status" value="1"/>
</dbReference>
<dbReference type="InterPro" id="IPR011118">
    <property type="entry name" value="Tannase/feruloyl_esterase"/>
</dbReference>
<keyword evidence="6" id="KW-0106">Calcium</keyword>
<comment type="similarity">
    <text evidence="1 8">Belongs to the tannase family.</text>
</comment>
<name>A0A6A5WN19_9PLEO</name>
<evidence type="ECO:0000313" key="9">
    <source>
        <dbReference type="EMBL" id="KAF2002418.1"/>
    </source>
</evidence>
<dbReference type="EC" id="3.1.1.-" evidence="8"/>
<proteinExistence type="inferred from homology"/>
<dbReference type="InterPro" id="IPR029058">
    <property type="entry name" value="AB_hydrolase_fold"/>
</dbReference>
<keyword evidence="5 8" id="KW-0378">Hydrolase</keyword>
<evidence type="ECO:0000256" key="3">
    <source>
        <dbReference type="ARBA" id="ARBA00022723"/>
    </source>
</evidence>
<evidence type="ECO:0000256" key="2">
    <source>
        <dbReference type="ARBA" id="ARBA00022487"/>
    </source>
</evidence>
<dbReference type="Proteomes" id="UP000799779">
    <property type="component" value="Unassembled WGS sequence"/>
</dbReference>
<dbReference type="Pfam" id="PF07519">
    <property type="entry name" value="Tannase"/>
    <property type="match status" value="1"/>
</dbReference>
<gene>
    <name evidence="9" type="ORF">P154DRAFT_520907</name>
</gene>
<evidence type="ECO:0000313" key="10">
    <source>
        <dbReference type="Proteomes" id="UP000799779"/>
    </source>
</evidence>
<sequence length="632" mass="67341">MNETLYLATYHHHPSGLLLSLQISLTPSFASFDSPSFRTQHPTMRHSSRSVVATLAVTANGASLSDVCTLANVKAALPTDGSINGINLLPDTLTVNSVVNATAGGAPSGTMGATAALTYCNITVSYTHTDKNDSIPIIFALPQPSDYQNRFYLAGGGGYSLSSSATGGLAYGAASGATSAGYDAFNYSLDEKALDGNGSINWDAIYAFGYVALGELTKIGKPLTQAFYGGSNSTKLYTYFEGCSDGGREAMSQVQRWGEEYDGVVAGAPAFRYGQQQVNHVFPAAITHTLDYYPPPCALQKIVNATIAACDPLDGRTDGVISRTDLCQLNFDLSTLVGTSYYCAAMTSSSLGFGFSKRQMAGGSTSSSTPAQNGTINAQDIAVAQGVYDGLHNSAGQRAYLSWQIGSDLGDADPTYNNVTAAWELSIPSTGGEFVTKFIQLLDLDNLVDLDGVTYDTLVEWMNIGMVRYLDSLQTTLPDLTPFQSSGGKLLHYHGESDPSVPSASSVHYWQSVKSIMYPNASEADAQESLTDWYQLYLISGAAHCGANSLQPGPYPEDNMNTIIAWVENGVKPSRLNATVADGAYAGEVQELCQFPTRPLYTGNSSTFDCVTDAASYESWTYTFPAFKVPVY</sequence>
<evidence type="ECO:0000256" key="6">
    <source>
        <dbReference type="ARBA" id="ARBA00022837"/>
    </source>
</evidence>
<dbReference type="PANTHER" id="PTHR33938:SF7">
    <property type="entry name" value="CARBOXYLIC ESTER HYDROLASE"/>
    <property type="match status" value="1"/>
</dbReference>
<accession>A0A6A5WN19</accession>
<organism evidence="9 10">
    <name type="scientific">Amniculicola lignicola CBS 123094</name>
    <dbReference type="NCBI Taxonomy" id="1392246"/>
    <lineage>
        <taxon>Eukaryota</taxon>
        <taxon>Fungi</taxon>
        <taxon>Dikarya</taxon>
        <taxon>Ascomycota</taxon>
        <taxon>Pezizomycotina</taxon>
        <taxon>Dothideomycetes</taxon>
        <taxon>Pleosporomycetidae</taxon>
        <taxon>Pleosporales</taxon>
        <taxon>Amniculicolaceae</taxon>
        <taxon>Amniculicola</taxon>
    </lineage>
</organism>
<keyword evidence="10" id="KW-1185">Reference proteome</keyword>
<dbReference type="GO" id="GO:0030600">
    <property type="term" value="F:feruloyl esterase activity"/>
    <property type="evidence" value="ECO:0007669"/>
    <property type="project" value="UniProtKB-ARBA"/>
</dbReference>
<evidence type="ECO:0000256" key="8">
    <source>
        <dbReference type="RuleBase" id="RU361238"/>
    </source>
</evidence>
<dbReference type="PANTHER" id="PTHR33938">
    <property type="entry name" value="FERULOYL ESTERASE B-RELATED"/>
    <property type="match status" value="1"/>
</dbReference>
<evidence type="ECO:0000256" key="1">
    <source>
        <dbReference type="ARBA" id="ARBA00006249"/>
    </source>
</evidence>
<keyword evidence="4" id="KW-0732">Signal</keyword>